<reference evidence="1" key="1">
    <citation type="submission" date="2020-07" db="EMBL/GenBank/DDBJ databases">
        <title>Genome sequence and genetic diversity analysis of an under-domesticated orphan crop, white fonio (Digitaria exilis).</title>
        <authorList>
            <person name="Bennetzen J.L."/>
            <person name="Chen S."/>
            <person name="Ma X."/>
            <person name="Wang X."/>
            <person name="Yssel A.E.J."/>
            <person name="Chaluvadi S.R."/>
            <person name="Johnson M."/>
            <person name="Gangashetty P."/>
            <person name="Hamidou F."/>
            <person name="Sanogo M.D."/>
            <person name="Zwaenepoel A."/>
            <person name="Wallace J."/>
            <person name="Van De Peer Y."/>
            <person name="Van Deynze A."/>
        </authorList>
    </citation>
    <scope>NUCLEOTIDE SEQUENCE</scope>
    <source>
        <tissue evidence="1">Leaves</tissue>
    </source>
</reference>
<gene>
    <name evidence="1" type="ORF">HU200_054477</name>
</gene>
<evidence type="ECO:0000313" key="2">
    <source>
        <dbReference type="Proteomes" id="UP000636709"/>
    </source>
</evidence>
<dbReference type="EMBL" id="JACEFO010002347">
    <property type="protein sequence ID" value="KAF8664755.1"/>
    <property type="molecule type" value="Genomic_DNA"/>
</dbReference>
<dbReference type="Proteomes" id="UP000636709">
    <property type="component" value="Unassembled WGS sequence"/>
</dbReference>
<name>A0A835AVA0_9POAL</name>
<sequence>MISMPWNKILRALPRFVVIRSNHDGGPVRILGLVSLLFRWQKQEGERHEKEDNAQFCLQKYWPPFIGS</sequence>
<protein>
    <submittedName>
        <fullName evidence="1">Uncharacterized protein</fullName>
    </submittedName>
</protein>
<keyword evidence="2" id="KW-1185">Reference proteome</keyword>
<proteinExistence type="predicted"/>
<comment type="caution">
    <text evidence="1">The sequence shown here is derived from an EMBL/GenBank/DDBJ whole genome shotgun (WGS) entry which is preliminary data.</text>
</comment>
<accession>A0A835AVA0</accession>
<dbReference type="AlphaFoldDB" id="A0A835AVA0"/>
<organism evidence="1 2">
    <name type="scientific">Digitaria exilis</name>
    <dbReference type="NCBI Taxonomy" id="1010633"/>
    <lineage>
        <taxon>Eukaryota</taxon>
        <taxon>Viridiplantae</taxon>
        <taxon>Streptophyta</taxon>
        <taxon>Embryophyta</taxon>
        <taxon>Tracheophyta</taxon>
        <taxon>Spermatophyta</taxon>
        <taxon>Magnoliopsida</taxon>
        <taxon>Liliopsida</taxon>
        <taxon>Poales</taxon>
        <taxon>Poaceae</taxon>
        <taxon>PACMAD clade</taxon>
        <taxon>Panicoideae</taxon>
        <taxon>Panicodae</taxon>
        <taxon>Paniceae</taxon>
        <taxon>Anthephorinae</taxon>
        <taxon>Digitaria</taxon>
    </lineage>
</organism>
<evidence type="ECO:0000313" key="1">
    <source>
        <dbReference type="EMBL" id="KAF8664755.1"/>
    </source>
</evidence>